<evidence type="ECO:0000256" key="2">
    <source>
        <dbReference type="PROSITE-ProRule" id="PRU00169"/>
    </source>
</evidence>
<evidence type="ECO:0000313" key="4">
    <source>
        <dbReference type="EMBL" id="NTS31914.1"/>
    </source>
</evidence>
<reference evidence="4 5" key="1">
    <citation type="submission" date="2020-05" db="EMBL/GenBank/DDBJ databases">
        <authorList>
            <person name="Kim M.K."/>
        </authorList>
    </citation>
    <scope>NUCLEOTIDE SEQUENCE [LARGE SCALE GENOMIC DNA]</scope>
    <source>
        <strain evidence="4 5">BT25</strain>
    </source>
</reference>
<dbReference type="SMART" id="SM00448">
    <property type="entry name" value="REC"/>
    <property type="match status" value="1"/>
</dbReference>
<dbReference type="InterPro" id="IPR011006">
    <property type="entry name" value="CheY-like_superfamily"/>
</dbReference>
<organism evidence="4 5">
    <name type="scientific">Phyllobacterium pellucidum</name>
    <dbReference type="NCBI Taxonomy" id="2740464"/>
    <lineage>
        <taxon>Bacteria</taxon>
        <taxon>Pseudomonadati</taxon>
        <taxon>Pseudomonadota</taxon>
        <taxon>Alphaproteobacteria</taxon>
        <taxon>Hyphomicrobiales</taxon>
        <taxon>Phyllobacteriaceae</taxon>
        <taxon>Phyllobacterium</taxon>
    </lineage>
</organism>
<feature type="domain" description="Response regulatory" evidence="3">
    <location>
        <begin position="6"/>
        <end position="120"/>
    </location>
</feature>
<dbReference type="Gene3D" id="3.40.50.2300">
    <property type="match status" value="1"/>
</dbReference>
<dbReference type="AlphaFoldDB" id="A0A849VSH7"/>
<dbReference type="RefSeq" id="WP_027233363.1">
    <property type="nucleotide sequence ID" value="NZ_JABUMX010000002.1"/>
</dbReference>
<dbReference type="InterPro" id="IPR050595">
    <property type="entry name" value="Bact_response_regulator"/>
</dbReference>
<proteinExistence type="predicted"/>
<name>A0A849VSH7_9HYPH</name>
<keyword evidence="5" id="KW-1185">Reference proteome</keyword>
<dbReference type="InterPro" id="IPR001789">
    <property type="entry name" value="Sig_transdc_resp-reg_receiver"/>
</dbReference>
<dbReference type="PROSITE" id="PS50110">
    <property type="entry name" value="RESPONSE_REGULATORY"/>
    <property type="match status" value="1"/>
</dbReference>
<dbReference type="Pfam" id="PF00072">
    <property type="entry name" value="Response_reg"/>
    <property type="match status" value="1"/>
</dbReference>
<keyword evidence="1 2" id="KW-0597">Phosphoprotein</keyword>
<dbReference type="EMBL" id="JABUMX010000002">
    <property type="protein sequence ID" value="NTS31914.1"/>
    <property type="molecule type" value="Genomic_DNA"/>
</dbReference>
<accession>A0A849VSH7</accession>
<evidence type="ECO:0000313" key="5">
    <source>
        <dbReference type="Proteomes" id="UP000550508"/>
    </source>
</evidence>
<dbReference type="SUPFAM" id="SSF52172">
    <property type="entry name" value="CheY-like"/>
    <property type="match status" value="1"/>
</dbReference>
<evidence type="ECO:0000259" key="3">
    <source>
        <dbReference type="PROSITE" id="PS50110"/>
    </source>
</evidence>
<dbReference type="PANTHER" id="PTHR44591">
    <property type="entry name" value="STRESS RESPONSE REGULATOR PROTEIN 1"/>
    <property type="match status" value="1"/>
</dbReference>
<dbReference type="PANTHER" id="PTHR44591:SF25">
    <property type="entry name" value="CHEMOTAXIS TWO-COMPONENT RESPONSE REGULATOR"/>
    <property type="match status" value="1"/>
</dbReference>
<protein>
    <submittedName>
        <fullName evidence="4">Response regulator</fullName>
    </submittedName>
</protein>
<comment type="caution">
    <text evidence="4">The sequence shown here is derived from an EMBL/GenBank/DDBJ whole genome shotgun (WGS) entry which is preliminary data.</text>
</comment>
<feature type="modified residue" description="4-aspartylphosphate" evidence="2">
    <location>
        <position position="55"/>
    </location>
</feature>
<dbReference type="Proteomes" id="UP000550508">
    <property type="component" value="Unassembled WGS sequence"/>
</dbReference>
<sequence length="126" mass="13720">MAPVPVIAVVDDDASVREALAELLEVFDFKCRAFESPETFLAAHAPGRFDCLITDLHMKAISGLQLQQKLAEVDPGLPIVFISAHSDPAARSRALHCGAIAFLNKPIDDNVLYRHIISALNRGSKE</sequence>
<gene>
    <name evidence="4" type="ORF">HQ945_11675</name>
</gene>
<evidence type="ECO:0000256" key="1">
    <source>
        <dbReference type="ARBA" id="ARBA00022553"/>
    </source>
</evidence>
<dbReference type="GO" id="GO:0000160">
    <property type="term" value="P:phosphorelay signal transduction system"/>
    <property type="evidence" value="ECO:0007669"/>
    <property type="project" value="InterPro"/>
</dbReference>